<keyword evidence="10" id="KW-1185">Reference proteome</keyword>
<dbReference type="Proteomes" id="UP000609323">
    <property type="component" value="Unassembled WGS sequence"/>
</dbReference>
<reference evidence="10" key="1">
    <citation type="journal article" date="2019" name="Int. J. Syst. Evol. Microbiol.">
        <title>The Global Catalogue of Microorganisms (GCM) 10K type strain sequencing project: providing services to taxonomists for standard genome sequencing and annotation.</title>
        <authorList>
            <consortium name="The Broad Institute Genomics Platform"/>
            <consortium name="The Broad Institute Genome Sequencing Center for Infectious Disease"/>
            <person name="Wu L."/>
            <person name="Ma J."/>
        </authorList>
    </citation>
    <scope>NUCLEOTIDE SEQUENCE [LARGE SCALE GENOMIC DNA]</scope>
    <source>
        <strain evidence="10">CGMCC 1.15044</strain>
    </source>
</reference>
<dbReference type="PANTHER" id="PTHR43496:SF1">
    <property type="entry name" value="POLYGALACTURONAN_RHAMNOGALACTURONAN TRANSPORT SYSTEM PERMEASE PROTEIN YTEP"/>
    <property type="match status" value="1"/>
</dbReference>
<dbReference type="CDD" id="cd06261">
    <property type="entry name" value="TM_PBP2"/>
    <property type="match status" value="1"/>
</dbReference>
<comment type="similarity">
    <text evidence="6">Belongs to the binding-protein-dependent transport system permease family.</text>
</comment>
<dbReference type="PROSITE" id="PS50928">
    <property type="entry name" value="ABC_TM1"/>
    <property type="match status" value="1"/>
</dbReference>
<dbReference type="PANTHER" id="PTHR43496">
    <property type="entry name" value="PROTEIN LPLB"/>
    <property type="match status" value="1"/>
</dbReference>
<dbReference type="EMBL" id="BMHF01000008">
    <property type="protein sequence ID" value="GGA40398.1"/>
    <property type="molecule type" value="Genomic_DNA"/>
</dbReference>
<evidence type="ECO:0000256" key="5">
    <source>
        <dbReference type="ARBA" id="ARBA00023136"/>
    </source>
</evidence>
<evidence type="ECO:0000256" key="1">
    <source>
        <dbReference type="ARBA" id="ARBA00004141"/>
    </source>
</evidence>
<name>A0ABQ1GBH0_9BACL</name>
<comment type="subcellular location">
    <subcellularLocation>
        <location evidence="6">Cell membrane</location>
        <topology evidence="6">Multi-pass membrane protein</topology>
    </subcellularLocation>
    <subcellularLocation>
        <location evidence="1">Membrane</location>
        <topology evidence="1">Multi-pass membrane protein</topology>
    </subcellularLocation>
</comment>
<evidence type="ECO:0000256" key="3">
    <source>
        <dbReference type="ARBA" id="ARBA00022692"/>
    </source>
</evidence>
<gene>
    <name evidence="9" type="ORF">GCM10010917_27120</name>
</gene>
<dbReference type="InterPro" id="IPR000515">
    <property type="entry name" value="MetI-like"/>
</dbReference>
<feature type="domain" description="ABC transmembrane type-1" evidence="8">
    <location>
        <begin position="98"/>
        <end position="316"/>
    </location>
</feature>
<dbReference type="Pfam" id="PF00528">
    <property type="entry name" value="BPD_transp_1"/>
    <property type="match status" value="1"/>
</dbReference>
<evidence type="ECO:0000256" key="4">
    <source>
        <dbReference type="ARBA" id="ARBA00022989"/>
    </source>
</evidence>
<feature type="transmembrane region" description="Helical" evidence="6">
    <location>
        <begin position="238"/>
        <end position="259"/>
    </location>
</feature>
<dbReference type="RefSeq" id="WP_094092440.1">
    <property type="nucleotide sequence ID" value="NZ_BMHF01000008.1"/>
</dbReference>
<comment type="caution">
    <text evidence="9">The sequence shown here is derived from an EMBL/GenBank/DDBJ whole genome shotgun (WGS) entry which is preliminary data.</text>
</comment>
<feature type="transmembrane region" description="Helical" evidence="6">
    <location>
        <begin position="38"/>
        <end position="56"/>
    </location>
</feature>
<keyword evidence="4 6" id="KW-1133">Transmembrane helix</keyword>
<feature type="transmembrane region" description="Helical" evidence="6">
    <location>
        <begin position="102"/>
        <end position="123"/>
    </location>
</feature>
<accession>A0ABQ1GBH0</accession>
<keyword evidence="2 6" id="KW-0813">Transport</keyword>
<evidence type="ECO:0000256" key="6">
    <source>
        <dbReference type="RuleBase" id="RU363032"/>
    </source>
</evidence>
<sequence length="329" mass="37115">MDNQTAAPAAGTPAVPKPNNPKPKGAKRFFKLLLKQKALIFMSVPFVIWIFVFKYLPLWGWTIAFQHYRPNLSMFQQEWVGLSQFKFLFSDDAFIRVMRNTVAMAVIKLVLGFVTAITLAILLNELRIIFFKRFVQTISYLPHFISWVVAANLISTALSIDGDGIINKVLVGLHIIHEPIMWLGIGPYFWGILGISEVWKDVGWNTIVYLAAMTMIDPSQYEAAEIDGANRFQRILRVTLPGLKPVIIILLIMNLGNILETGFEPQYLMGNGMNAEYSENLEIFVLKYGISMGNFSLATAAGMFKTVVSFILLFSANAMAKRMGEERLF</sequence>
<proteinExistence type="inferred from homology"/>
<dbReference type="Gene3D" id="1.10.3720.10">
    <property type="entry name" value="MetI-like"/>
    <property type="match status" value="1"/>
</dbReference>
<protein>
    <submittedName>
        <fullName evidence="9">Sugar ABC transporter permease</fullName>
    </submittedName>
</protein>
<dbReference type="SUPFAM" id="SSF161098">
    <property type="entry name" value="MetI-like"/>
    <property type="match status" value="1"/>
</dbReference>
<evidence type="ECO:0000313" key="9">
    <source>
        <dbReference type="EMBL" id="GGA40398.1"/>
    </source>
</evidence>
<feature type="transmembrane region" description="Helical" evidence="6">
    <location>
        <begin position="295"/>
        <end position="320"/>
    </location>
</feature>
<evidence type="ECO:0000256" key="7">
    <source>
        <dbReference type="SAM" id="MobiDB-lite"/>
    </source>
</evidence>
<feature type="region of interest" description="Disordered" evidence="7">
    <location>
        <begin position="1"/>
        <end position="22"/>
    </location>
</feature>
<evidence type="ECO:0000256" key="2">
    <source>
        <dbReference type="ARBA" id="ARBA00022448"/>
    </source>
</evidence>
<feature type="transmembrane region" description="Helical" evidence="6">
    <location>
        <begin position="180"/>
        <end position="199"/>
    </location>
</feature>
<organism evidence="9 10">
    <name type="scientific">Paenibacillus physcomitrellae</name>
    <dbReference type="NCBI Taxonomy" id="1619311"/>
    <lineage>
        <taxon>Bacteria</taxon>
        <taxon>Bacillati</taxon>
        <taxon>Bacillota</taxon>
        <taxon>Bacilli</taxon>
        <taxon>Bacillales</taxon>
        <taxon>Paenibacillaceae</taxon>
        <taxon>Paenibacillus</taxon>
    </lineage>
</organism>
<dbReference type="InterPro" id="IPR035906">
    <property type="entry name" value="MetI-like_sf"/>
</dbReference>
<keyword evidence="3 6" id="KW-0812">Transmembrane</keyword>
<evidence type="ECO:0000313" key="10">
    <source>
        <dbReference type="Proteomes" id="UP000609323"/>
    </source>
</evidence>
<feature type="transmembrane region" description="Helical" evidence="6">
    <location>
        <begin position="144"/>
        <end position="160"/>
    </location>
</feature>
<keyword evidence="5 6" id="KW-0472">Membrane</keyword>
<feature type="compositionally biased region" description="Low complexity" evidence="7">
    <location>
        <begin position="1"/>
        <end position="14"/>
    </location>
</feature>
<evidence type="ECO:0000259" key="8">
    <source>
        <dbReference type="PROSITE" id="PS50928"/>
    </source>
</evidence>